<accession>A0A554LMU0</accession>
<evidence type="ECO:0000256" key="6">
    <source>
        <dbReference type="ARBA" id="ARBA00022603"/>
    </source>
</evidence>
<dbReference type="CDD" id="cd02440">
    <property type="entry name" value="AdoMet_MTases"/>
    <property type="match status" value="1"/>
</dbReference>
<keyword evidence="7 10" id="KW-0808">Transferase</keyword>
<keyword evidence="8" id="KW-0949">S-adenosyl-L-methionine</keyword>
<dbReference type="Gene3D" id="3.40.50.150">
    <property type="entry name" value="Vaccinia Virus protein VP39"/>
    <property type="match status" value="1"/>
</dbReference>
<evidence type="ECO:0000313" key="10">
    <source>
        <dbReference type="EMBL" id="TSC93939.1"/>
    </source>
</evidence>
<dbReference type="NCBIfam" id="TIGR00080">
    <property type="entry name" value="pimt"/>
    <property type="match status" value="1"/>
</dbReference>
<dbReference type="GO" id="GO:0032259">
    <property type="term" value="P:methylation"/>
    <property type="evidence" value="ECO:0007669"/>
    <property type="project" value="UniProtKB-KW"/>
</dbReference>
<comment type="similarity">
    <text evidence="2">Belongs to the methyltransferase superfamily. L-isoaspartyl/D-aspartyl protein methyltransferase family.</text>
</comment>
<dbReference type="SUPFAM" id="SSF53335">
    <property type="entry name" value="S-adenosyl-L-methionine-dependent methyltransferases"/>
    <property type="match status" value="1"/>
</dbReference>
<dbReference type="GO" id="GO:0030091">
    <property type="term" value="P:protein repair"/>
    <property type="evidence" value="ECO:0007669"/>
    <property type="project" value="UniProtKB-UniRule"/>
</dbReference>
<dbReference type="EMBL" id="VMGI01000006">
    <property type="protein sequence ID" value="TSC93939.1"/>
    <property type="molecule type" value="Genomic_DNA"/>
</dbReference>
<evidence type="ECO:0000256" key="8">
    <source>
        <dbReference type="ARBA" id="ARBA00022691"/>
    </source>
</evidence>
<dbReference type="EC" id="2.1.1.77" evidence="3 9"/>
<protein>
    <recommendedName>
        <fullName evidence="4 9">Protein-L-isoaspartate O-methyltransferase</fullName>
        <ecNumber evidence="3 9">2.1.1.77</ecNumber>
    </recommendedName>
</protein>
<dbReference type="GO" id="GO:0004719">
    <property type="term" value="F:protein-L-isoaspartate (D-aspartate) O-methyltransferase activity"/>
    <property type="evidence" value="ECO:0007669"/>
    <property type="project" value="UniProtKB-UniRule"/>
</dbReference>
<keyword evidence="6 10" id="KW-0489">Methyltransferase</keyword>
<dbReference type="GO" id="GO:0005737">
    <property type="term" value="C:cytoplasm"/>
    <property type="evidence" value="ECO:0007669"/>
    <property type="project" value="UniProtKB-SubCell"/>
</dbReference>
<evidence type="ECO:0000256" key="1">
    <source>
        <dbReference type="ARBA" id="ARBA00004496"/>
    </source>
</evidence>
<organism evidence="10 11">
    <name type="scientific">Candidatus Berkelbacteria bacterium Licking1014_85</name>
    <dbReference type="NCBI Taxonomy" id="2017148"/>
    <lineage>
        <taxon>Bacteria</taxon>
        <taxon>Candidatus Berkelbacteria</taxon>
    </lineage>
</organism>
<evidence type="ECO:0000256" key="5">
    <source>
        <dbReference type="ARBA" id="ARBA00022490"/>
    </source>
</evidence>
<dbReference type="Proteomes" id="UP000315589">
    <property type="component" value="Unassembled WGS sequence"/>
</dbReference>
<dbReference type="AlphaFoldDB" id="A0A554LMU0"/>
<reference evidence="10 11" key="1">
    <citation type="submission" date="2017-07" db="EMBL/GenBank/DDBJ databases">
        <title>Mechanisms for carbon and nitrogen cycling indicate functional differentiation within the Candidate Phyla Radiation.</title>
        <authorList>
            <person name="Danczak R.E."/>
            <person name="Johnston M.D."/>
            <person name="Kenah C."/>
            <person name="Slattery M."/>
            <person name="Wrighton K.C."/>
            <person name="Wilkins M.J."/>
        </authorList>
    </citation>
    <scope>NUCLEOTIDE SEQUENCE [LARGE SCALE GENOMIC DNA]</scope>
    <source>
        <strain evidence="10">Licking1014_85</strain>
    </source>
</reference>
<evidence type="ECO:0000256" key="4">
    <source>
        <dbReference type="ARBA" id="ARBA00013346"/>
    </source>
</evidence>
<dbReference type="Pfam" id="PF01135">
    <property type="entry name" value="PCMT"/>
    <property type="match status" value="1"/>
</dbReference>
<evidence type="ECO:0000313" key="11">
    <source>
        <dbReference type="Proteomes" id="UP000315589"/>
    </source>
</evidence>
<gene>
    <name evidence="10" type="ORF">CEN91_62</name>
</gene>
<dbReference type="PANTHER" id="PTHR11579:SF0">
    <property type="entry name" value="PROTEIN-L-ISOASPARTATE(D-ASPARTATE) O-METHYLTRANSFERASE"/>
    <property type="match status" value="1"/>
</dbReference>
<evidence type="ECO:0000256" key="2">
    <source>
        <dbReference type="ARBA" id="ARBA00005369"/>
    </source>
</evidence>
<dbReference type="InterPro" id="IPR000682">
    <property type="entry name" value="PCMT"/>
</dbReference>
<keyword evidence="5" id="KW-0963">Cytoplasm</keyword>
<proteinExistence type="inferred from homology"/>
<name>A0A554LMU0_9BACT</name>
<evidence type="ECO:0000256" key="9">
    <source>
        <dbReference type="NCBIfam" id="TIGR00080"/>
    </source>
</evidence>
<evidence type="ECO:0000256" key="3">
    <source>
        <dbReference type="ARBA" id="ARBA00011890"/>
    </source>
</evidence>
<comment type="caution">
    <text evidence="10">The sequence shown here is derived from an EMBL/GenBank/DDBJ whole genome shotgun (WGS) entry which is preliminary data.</text>
</comment>
<dbReference type="PANTHER" id="PTHR11579">
    <property type="entry name" value="PROTEIN-L-ISOASPARTATE O-METHYLTRANSFERASE"/>
    <property type="match status" value="1"/>
</dbReference>
<dbReference type="InterPro" id="IPR029063">
    <property type="entry name" value="SAM-dependent_MTases_sf"/>
</dbReference>
<sequence length="212" mass="24018">MINIALDKFILYLTNIGVLKTPKIIDAFRKVDRKDFVREIDRQNCYQDIPLSIGFGQTISQPYTVAFMLELLQPKKGDIILDIGSGSGWTSALLAEIVGKSGQVYGVERISQLIQISRKNIQKYQFGNLKIYQARHEIGLKPQGPFDKILVSASADEIPSELIYQLKPRGRIVIPVKNSIWKIEKKTKGKIFKFEFPGFVFVPLISESKSLD</sequence>
<comment type="subcellular location">
    <subcellularLocation>
        <location evidence="1">Cytoplasm</location>
    </subcellularLocation>
</comment>
<evidence type="ECO:0000256" key="7">
    <source>
        <dbReference type="ARBA" id="ARBA00022679"/>
    </source>
</evidence>